<protein>
    <submittedName>
        <fullName evidence="2">Bifunctional DNA primase/polymerase</fullName>
    </submittedName>
</protein>
<dbReference type="STRING" id="1469144.LI90_3917"/>
<comment type="caution">
    <text evidence="2">The sequence shown here is derived from an EMBL/GenBank/DDBJ whole genome shotgun (WGS) entry which is preliminary data.</text>
</comment>
<dbReference type="AlphaFoldDB" id="A0A132MYW1"/>
<evidence type="ECO:0000313" key="3">
    <source>
        <dbReference type="Proteomes" id="UP000070188"/>
    </source>
</evidence>
<dbReference type="RefSeq" id="WP_066892141.1">
    <property type="nucleotide sequence ID" value="NZ_LAXD01000001.1"/>
</dbReference>
<dbReference type="Proteomes" id="UP000070188">
    <property type="component" value="Unassembled WGS sequence"/>
</dbReference>
<sequence length="201" mass="22239">MDREALLAAAIRYAEDRHWQVAPGHHLVRRDARVLCSCGRLDCTRPGAHPLSSDWAVEATTSGVRVRQLWGAHPDASIILPAGRMFDVIDVPELAGCLALARLERQGKQLGPVLSTPGRRLQFFVLPGMQKQLPDLVRRLGWKPERLDLRYLGKGEYVVAPPSNAGLALGATHWVRPPVEANRWPPDARELIAPIAYACAR</sequence>
<accession>A0A132MYW1</accession>
<feature type="domain" description="DNA primase/polymerase bifunctional N-terminal" evidence="1">
    <location>
        <begin position="10"/>
        <end position="192"/>
    </location>
</feature>
<proteinExistence type="predicted"/>
<evidence type="ECO:0000313" key="2">
    <source>
        <dbReference type="EMBL" id="KWX02870.1"/>
    </source>
</evidence>
<gene>
    <name evidence="2" type="ORF">LI90_3917</name>
</gene>
<dbReference type="PATRIC" id="fig|1469144.10.peg.4199"/>
<name>A0A132MYW1_9ACTN</name>
<organism evidence="2 3">
    <name type="scientific">Carbonactinospora thermoautotrophica</name>
    <dbReference type="NCBI Taxonomy" id="1469144"/>
    <lineage>
        <taxon>Bacteria</taxon>
        <taxon>Bacillati</taxon>
        <taxon>Actinomycetota</taxon>
        <taxon>Actinomycetes</taxon>
        <taxon>Kitasatosporales</taxon>
        <taxon>Carbonactinosporaceae</taxon>
        <taxon>Carbonactinospora</taxon>
    </lineage>
</organism>
<keyword evidence="3" id="KW-1185">Reference proteome</keyword>
<evidence type="ECO:0000259" key="1">
    <source>
        <dbReference type="SMART" id="SM00943"/>
    </source>
</evidence>
<reference evidence="3" key="1">
    <citation type="submission" date="2015-04" db="EMBL/GenBank/DDBJ databases">
        <title>Physiological reanalysis, assessment of diazotrophy, and genome sequences of multiple isolates of Streptomyces thermoautotrophicus.</title>
        <authorList>
            <person name="MacKellar D.C."/>
            <person name="Lieber L."/>
            <person name="Norman J."/>
            <person name="Bolger A."/>
            <person name="Tobin C."/>
            <person name="Murray J.W."/>
            <person name="Chang R."/>
            <person name="Ford T."/>
            <person name="Nguyen P.Q."/>
            <person name="Woodward J."/>
            <person name="Permingeat H."/>
            <person name="Joshi N.S."/>
            <person name="Silver P.A."/>
            <person name="Usadel B."/>
            <person name="Rutherford A.W."/>
            <person name="Friesen M."/>
            <person name="Prell J."/>
        </authorList>
    </citation>
    <scope>NUCLEOTIDE SEQUENCE [LARGE SCALE GENOMIC DNA]</scope>
    <source>
        <strain evidence="3">H1</strain>
    </source>
</reference>
<dbReference type="SMART" id="SM00943">
    <property type="entry name" value="Prim-Pol"/>
    <property type="match status" value="1"/>
</dbReference>
<dbReference type="InterPro" id="IPR015330">
    <property type="entry name" value="DNA_primase/pol_bifunc_N"/>
</dbReference>
<dbReference type="EMBL" id="LAXD01000001">
    <property type="protein sequence ID" value="KWX02870.1"/>
    <property type="molecule type" value="Genomic_DNA"/>
</dbReference>
<dbReference type="Pfam" id="PF09250">
    <property type="entry name" value="Prim-Pol"/>
    <property type="match status" value="1"/>
</dbReference>